<keyword evidence="4" id="KW-1185">Reference proteome</keyword>
<dbReference type="PANTHER" id="PTHR23303">
    <property type="entry name" value="CARBOXYPEPTIDASE REGULATORY REGION-CONTAINING"/>
    <property type="match status" value="1"/>
</dbReference>
<sequence length="319" mass="35464">MKEYRFEPPSKMITVKEGATVNVQLNGHRVAYSAYGMVTSLNGEPEEGVVVEAVGRDKCSHFQEESSTEISGQFRIRGLQPECDYVVRMKEGAEINQHIQRATPVGIPVKATDGDIQGLRLIVFHPLNQMDLTVYVQATNAEYLRTLRAKLCREDAPDSPVHVMKLDSSNGKSSRGLNSAMLVFPSIPADGRGYFLQLESSLSHQTHSYTTHAVHFKANSSFKLVRLSFKPEPKIMEQELGQSSYLALPVMIVVLIGFLNQQKVLPFINWLLQSLSNSLNSGVFNGRGNNVSIDHNISDAIIVEPVLNVTKRKAKPRKT</sequence>
<proteinExistence type="predicted"/>
<reference evidence="3" key="2">
    <citation type="submission" date="2023-05" db="EMBL/GenBank/DDBJ databases">
        <authorList>
            <person name="Fouks B."/>
        </authorList>
    </citation>
    <scope>NUCLEOTIDE SEQUENCE</scope>
    <source>
        <strain evidence="3">Stay&amp;Tobe</strain>
        <tissue evidence="3">Testes</tissue>
    </source>
</reference>
<evidence type="ECO:0000259" key="2">
    <source>
        <dbReference type="Pfam" id="PF23192"/>
    </source>
</evidence>
<dbReference type="InterPro" id="IPR051417">
    <property type="entry name" value="SDr/BOS_complex"/>
</dbReference>
<evidence type="ECO:0000313" key="3">
    <source>
        <dbReference type="EMBL" id="KAJ9574429.1"/>
    </source>
</evidence>
<gene>
    <name evidence="3" type="ORF">L9F63_025925</name>
</gene>
<dbReference type="PANTHER" id="PTHR23303:SF14">
    <property type="entry name" value="BOS COMPLEX SUBUNIT NOMO1-RELATED"/>
    <property type="match status" value="1"/>
</dbReference>
<reference evidence="3" key="1">
    <citation type="journal article" date="2023" name="IScience">
        <title>Live-bearing cockroach genome reveals convergent evolutionary mechanisms linked to viviparity in insects and beyond.</title>
        <authorList>
            <person name="Fouks B."/>
            <person name="Harrison M.C."/>
            <person name="Mikhailova A.A."/>
            <person name="Marchal E."/>
            <person name="English S."/>
            <person name="Carruthers M."/>
            <person name="Jennings E.C."/>
            <person name="Chiamaka E.L."/>
            <person name="Frigard R.A."/>
            <person name="Pippel M."/>
            <person name="Attardo G.M."/>
            <person name="Benoit J.B."/>
            <person name="Bornberg-Bauer E."/>
            <person name="Tobe S.S."/>
        </authorList>
    </citation>
    <scope>NUCLEOTIDE SEQUENCE</scope>
    <source>
        <strain evidence="3">Stay&amp;Tobe</strain>
    </source>
</reference>
<feature type="domain" description="NOMO C-terminal transthyretin-like" evidence="2">
    <location>
        <begin position="127"/>
        <end position="231"/>
    </location>
</feature>
<name>A0AAD7Z5F5_DIPPU</name>
<evidence type="ECO:0000313" key="4">
    <source>
        <dbReference type="Proteomes" id="UP001233999"/>
    </source>
</evidence>
<dbReference type="EMBL" id="JASPKZ010010310">
    <property type="protein sequence ID" value="KAJ9574429.1"/>
    <property type="molecule type" value="Genomic_DNA"/>
</dbReference>
<dbReference type="GO" id="GO:0005789">
    <property type="term" value="C:endoplasmic reticulum membrane"/>
    <property type="evidence" value="ECO:0007669"/>
    <property type="project" value="TreeGrafter"/>
</dbReference>
<comment type="caution">
    <text evidence="3">The sequence shown here is derived from an EMBL/GenBank/DDBJ whole genome shotgun (WGS) entry which is preliminary data.</text>
</comment>
<dbReference type="AlphaFoldDB" id="A0AAD7Z5F5"/>
<dbReference type="Pfam" id="PF23192">
    <property type="entry name" value="NOMO_12th"/>
    <property type="match status" value="1"/>
</dbReference>
<organism evidence="3 4">
    <name type="scientific">Diploptera punctata</name>
    <name type="common">Pacific beetle cockroach</name>
    <dbReference type="NCBI Taxonomy" id="6984"/>
    <lineage>
        <taxon>Eukaryota</taxon>
        <taxon>Metazoa</taxon>
        <taxon>Ecdysozoa</taxon>
        <taxon>Arthropoda</taxon>
        <taxon>Hexapoda</taxon>
        <taxon>Insecta</taxon>
        <taxon>Pterygota</taxon>
        <taxon>Neoptera</taxon>
        <taxon>Polyneoptera</taxon>
        <taxon>Dictyoptera</taxon>
        <taxon>Blattodea</taxon>
        <taxon>Blaberoidea</taxon>
        <taxon>Blaberidae</taxon>
        <taxon>Diplopterinae</taxon>
        <taxon>Diploptera</taxon>
    </lineage>
</organism>
<accession>A0AAD7Z5F5</accession>
<dbReference type="Proteomes" id="UP001233999">
    <property type="component" value="Unassembled WGS sequence"/>
</dbReference>
<protein>
    <recommendedName>
        <fullName evidence="2">NOMO C-terminal transthyretin-like domain-containing protein</fullName>
    </recommendedName>
</protein>
<keyword evidence="1" id="KW-0732">Signal</keyword>
<dbReference type="InterPro" id="IPR056191">
    <property type="entry name" value="NOMO_12th"/>
</dbReference>
<evidence type="ECO:0000256" key="1">
    <source>
        <dbReference type="ARBA" id="ARBA00022729"/>
    </source>
</evidence>